<feature type="transmembrane region" description="Helical" evidence="1">
    <location>
        <begin position="20"/>
        <end position="44"/>
    </location>
</feature>
<dbReference type="EMBL" id="BAABBR010000001">
    <property type="protein sequence ID" value="GAA4034951.1"/>
    <property type="molecule type" value="Genomic_DNA"/>
</dbReference>
<sequence length="236" mass="26102">MPRSPPARGRRSFRATLRRWHVWLGWIVGLPLLFWTLSGLVMVWKPIEETRGSNLLRPADPVTLTRPAVLPGAVAGLPLAKVALEQRAAGPRWVIEVRKGPTRLADPLTGTLLGPASAADAAAEVTHRYTGTARIASVTRTSADAPPLELRRPIDAWAVTMSDGTRFYVDAATGGVVATRTGWWRFYDWMWGLHIMDLQEREDTHHPLLIGFAAVSLLSVIMALVLLPLVSRRRRS</sequence>
<name>A0ABP7U2I9_9SPHN</name>
<gene>
    <name evidence="2" type="ORF">GCM10022281_14000</name>
</gene>
<comment type="caution">
    <text evidence="2">The sequence shown here is derived from an EMBL/GenBank/DDBJ whole genome shotgun (WGS) entry which is preliminary data.</text>
</comment>
<accession>A0ABP7U2I9</accession>
<keyword evidence="1" id="KW-1133">Transmembrane helix</keyword>
<evidence type="ECO:0008006" key="4">
    <source>
        <dbReference type="Google" id="ProtNLM"/>
    </source>
</evidence>
<organism evidence="2 3">
    <name type="scientific">Sphingomonas rosea</name>
    <dbReference type="NCBI Taxonomy" id="335605"/>
    <lineage>
        <taxon>Bacteria</taxon>
        <taxon>Pseudomonadati</taxon>
        <taxon>Pseudomonadota</taxon>
        <taxon>Alphaproteobacteria</taxon>
        <taxon>Sphingomonadales</taxon>
        <taxon>Sphingomonadaceae</taxon>
        <taxon>Sphingomonas</taxon>
    </lineage>
</organism>
<dbReference type="PANTHER" id="PTHR34219">
    <property type="entry name" value="IRON-REGULATED INNER MEMBRANE PROTEIN-RELATED"/>
    <property type="match status" value="1"/>
</dbReference>
<dbReference type="RefSeq" id="WP_344696318.1">
    <property type="nucleotide sequence ID" value="NZ_BAABBR010000001.1"/>
</dbReference>
<evidence type="ECO:0000313" key="2">
    <source>
        <dbReference type="EMBL" id="GAA4034951.1"/>
    </source>
</evidence>
<dbReference type="Pfam" id="PF03929">
    <property type="entry name" value="PepSY_TM"/>
    <property type="match status" value="1"/>
</dbReference>
<keyword evidence="1" id="KW-0812">Transmembrane</keyword>
<proteinExistence type="predicted"/>
<reference evidence="3" key="1">
    <citation type="journal article" date="2019" name="Int. J. Syst. Evol. Microbiol.">
        <title>The Global Catalogue of Microorganisms (GCM) 10K type strain sequencing project: providing services to taxonomists for standard genome sequencing and annotation.</title>
        <authorList>
            <consortium name="The Broad Institute Genomics Platform"/>
            <consortium name="The Broad Institute Genome Sequencing Center for Infectious Disease"/>
            <person name="Wu L."/>
            <person name="Ma J."/>
        </authorList>
    </citation>
    <scope>NUCLEOTIDE SEQUENCE [LARGE SCALE GENOMIC DNA]</scope>
    <source>
        <strain evidence="3">JCM 17564</strain>
    </source>
</reference>
<feature type="transmembrane region" description="Helical" evidence="1">
    <location>
        <begin position="208"/>
        <end position="230"/>
    </location>
</feature>
<dbReference type="PANTHER" id="PTHR34219:SF6">
    <property type="entry name" value="BLR3280 PROTEIN"/>
    <property type="match status" value="1"/>
</dbReference>
<dbReference type="InterPro" id="IPR005625">
    <property type="entry name" value="PepSY-ass_TM"/>
</dbReference>
<dbReference type="Proteomes" id="UP001424459">
    <property type="component" value="Unassembled WGS sequence"/>
</dbReference>
<evidence type="ECO:0000256" key="1">
    <source>
        <dbReference type="SAM" id="Phobius"/>
    </source>
</evidence>
<evidence type="ECO:0000313" key="3">
    <source>
        <dbReference type="Proteomes" id="UP001424459"/>
    </source>
</evidence>
<keyword evidence="3" id="KW-1185">Reference proteome</keyword>
<protein>
    <recommendedName>
        <fullName evidence="4">PepSY domain-containing protein</fullName>
    </recommendedName>
</protein>
<keyword evidence="1" id="KW-0472">Membrane</keyword>